<dbReference type="PANTHER" id="PTHR10766:SF124">
    <property type="entry name" value="TRANSMEMBRANE 9 SUPERFAMILY MEMBER"/>
    <property type="match status" value="1"/>
</dbReference>
<dbReference type="GO" id="GO:0000139">
    <property type="term" value="C:Golgi membrane"/>
    <property type="evidence" value="ECO:0007669"/>
    <property type="project" value="UniProtKB-SubCell"/>
</dbReference>
<feature type="transmembrane region" description="Helical" evidence="10">
    <location>
        <begin position="392"/>
        <end position="410"/>
    </location>
</feature>
<dbReference type="GO" id="GO:0072657">
    <property type="term" value="P:protein localization to membrane"/>
    <property type="evidence" value="ECO:0000318"/>
    <property type="project" value="GO_Central"/>
</dbReference>
<sequence>MFHMQEELPCQVVCRIVLDAKSPKSFKDMIDDEYRVNMILDNLPVAVLRRRLYGSQSTVYQHGFRVGFKGRYAGVSSISKKKKKKKKKTLLVLSKTARNLFVYLYPQSKDELYFLNNHLSFRVIYHKNPDNNSARIVGFEVTPHSGVTLMLFGIVLGPRRNAGVLNLSFLKKVCLNFNANMSNSIKHEFTEWGSQITTCNNDTKNIIRGSTIPQIVDTHTDVVYTYDVTFKESDIEWASRWDAYLLMNDDQLHWFSIKNSLIVVLFLSGMLAMIIMRTLHKDISNFNQLDPQDESEEETGWKVVHGDVFRPPVNSRLLSVYVGAGVQIFGMTLTTLIFALLGFLSPSNRGGLMTAMVLSWFFMGLIAGFSSARLYKALKGTEWKENTYKTSFMFPGISFAIFFVLDALMWRQGSSGAVPFGTMFVLVCLWLGISVPLVFVGSYLGFKKPVIEDPVKTNKIPRQVPKQPWYLKPIFLMLVGGILPFWVIFIEFFFVLTSIWLNQFYYIVGYLFIAFVMLIITCMEITIILCYFHLRGEDYNWWWRAYLTAGSSALYLFLYSVFYFFIKLDITKFVSCLLYFGYMLIASYAFFVLTGTIGFYACLWFVWEIYSSLKID</sequence>
<evidence type="ECO:0000313" key="11">
    <source>
        <dbReference type="EMBL" id="OTG26946.1"/>
    </source>
</evidence>
<evidence type="ECO:0000256" key="6">
    <source>
        <dbReference type="ARBA" id="ARBA00022753"/>
    </source>
</evidence>
<feature type="transmembrane region" description="Helical" evidence="10">
    <location>
        <begin position="351"/>
        <end position="372"/>
    </location>
</feature>
<name>A0A251UVR7_HELAN</name>
<feature type="transmembrane region" description="Helical" evidence="10">
    <location>
        <begin position="474"/>
        <end position="496"/>
    </location>
</feature>
<dbReference type="GO" id="GO:0010008">
    <property type="term" value="C:endosome membrane"/>
    <property type="evidence" value="ECO:0007669"/>
    <property type="project" value="UniProtKB-SubCell"/>
</dbReference>
<evidence type="ECO:0000256" key="9">
    <source>
        <dbReference type="ARBA" id="ARBA00023136"/>
    </source>
</evidence>
<keyword evidence="7 10" id="KW-1133">Transmembrane helix</keyword>
<comment type="subcellular location">
    <subcellularLocation>
        <location evidence="1">Endosome membrane</location>
        <topology evidence="1">Multi-pass membrane protein</topology>
    </subcellularLocation>
    <subcellularLocation>
        <location evidence="2">Golgi apparatus membrane</location>
        <topology evidence="2">Multi-pass membrane protein</topology>
    </subcellularLocation>
</comment>
<evidence type="ECO:0000256" key="7">
    <source>
        <dbReference type="ARBA" id="ARBA00022989"/>
    </source>
</evidence>
<dbReference type="Proteomes" id="UP000215914">
    <property type="component" value="Chromosome 4"/>
</dbReference>
<feature type="transmembrane region" description="Helical" evidence="10">
    <location>
        <begin position="318"/>
        <end position="344"/>
    </location>
</feature>
<keyword evidence="12" id="KW-1185">Reference proteome</keyword>
<evidence type="ECO:0000256" key="4">
    <source>
        <dbReference type="ARBA" id="ARBA00022692"/>
    </source>
</evidence>
<evidence type="ECO:0000256" key="1">
    <source>
        <dbReference type="ARBA" id="ARBA00004337"/>
    </source>
</evidence>
<evidence type="ECO:0000256" key="5">
    <source>
        <dbReference type="ARBA" id="ARBA00022729"/>
    </source>
</evidence>
<gene>
    <name evidence="11" type="ORF">HannXRQ_Chr04g0094671</name>
</gene>
<keyword evidence="9 10" id="KW-0472">Membrane</keyword>
<evidence type="ECO:0000313" key="12">
    <source>
        <dbReference type="Proteomes" id="UP000215914"/>
    </source>
</evidence>
<dbReference type="PANTHER" id="PTHR10766">
    <property type="entry name" value="TRANSMEMBRANE 9 SUPERFAMILY PROTEIN"/>
    <property type="match status" value="1"/>
</dbReference>
<accession>A0A251UVR7</accession>
<organism evidence="11 12">
    <name type="scientific">Helianthus annuus</name>
    <name type="common">Common sunflower</name>
    <dbReference type="NCBI Taxonomy" id="4232"/>
    <lineage>
        <taxon>Eukaryota</taxon>
        <taxon>Viridiplantae</taxon>
        <taxon>Streptophyta</taxon>
        <taxon>Embryophyta</taxon>
        <taxon>Tracheophyta</taxon>
        <taxon>Spermatophyta</taxon>
        <taxon>Magnoliopsida</taxon>
        <taxon>eudicotyledons</taxon>
        <taxon>Gunneridae</taxon>
        <taxon>Pentapetalae</taxon>
        <taxon>asterids</taxon>
        <taxon>campanulids</taxon>
        <taxon>Asterales</taxon>
        <taxon>Asteraceae</taxon>
        <taxon>Asteroideae</taxon>
        <taxon>Heliantheae alliance</taxon>
        <taxon>Heliantheae</taxon>
        <taxon>Helianthus</taxon>
    </lineage>
</organism>
<evidence type="ECO:0000256" key="10">
    <source>
        <dbReference type="RuleBase" id="RU363079"/>
    </source>
</evidence>
<dbReference type="InterPro" id="IPR004240">
    <property type="entry name" value="EMP70"/>
</dbReference>
<dbReference type="EMBL" id="CM007893">
    <property type="protein sequence ID" value="OTG26946.1"/>
    <property type="molecule type" value="Genomic_DNA"/>
</dbReference>
<feature type="transmembrane region" description="Helical" evidence="10">
    <location>
        <begin position="508"/>
        <end position="534"/>
    </location>
</feature>
<feature type="transmembrane region" description="Helical" evidence="10">
    <location>
        <begin position="422"/>
        <end position="446"/>
    </location>
</feature>
<dbReference type="InParanoid" id="A0A251UVR7"/>
<evidence type="ECO:0000256" key="3">
    <source>
        <dbReference type="ARBA" id="ARBA00005227"/>
    </source>
</evidence>
<proteinExistence type="inferred from homology"/>
<evidence type="ECO:0000256" key="2">
    <source>
        <dbReference type="ARBA" id="ARBA00004653"/>
    </source>
</evidence>
<evidence type="ECO:0000256" key="8">
    <source>
        <dbReference type="ARBA" id="ARBA00023034"/>
    </source>
</evidence>
<keyword evidence="6" id="KW-0967">Endosome</keyword>
<dbReference type="AlphaFoldDB" id="A0A251UVR7"/>
<dbReference type="Pfam" id="PF02990">
    <property type="entry name" value="EMP70"/>
    <property type="match status" value="1"/>
</dbReference>
<feature type="transmembrane region" description="Helical" evidence="10">
    <location>
        <begin position="261"/>
        <end position="279"/>
    </location>
</feature>
<keyword evidence="5" id="KW-0732">Signal</keyword>
<feature type="transmembrane region" description="Helical" evidence="10">
    <location>
        <begin position="546"/>
        <end position="566"/>
    </location>
</feature>
<dbReference type="GO" id="GO:0016020">
    <property type="term" value="C:membrane"/>
    <property type="evidence" value="ECO:0000318"/>
    <property type="project" value="GO_Central"/>
</dbReference>
<protein>
    <recommendedName>
        <fullName evidence="10">Transmembrane 9 superfamily member</fullName>
    </recommendedName>
</protein>
<reference evidence="12" key="1">
    <citation type="journal article" date="2017" name="Nature">
        <title>The sunflower genome provides insights into oil metabolism, flowering and Asterid evolution.</title>
        <authorList>
            <person name="Badouin H."/>
            <person name="Gouzy J."/>
            <person name="Grassa C.J."/>
            <person name="Murat F."/>
            <person name="Staton S.E."/>
            <person name="Cottret L."/>
            <person name="Lelandais-Briere C."/>
            <person name="Owens G.L."/>
            <person name="Carrere S."/>
            <person name="Mayjonade B."/>
            <person name="Legrand L."/>
            <person name="Gill N."/>
            <person name="Kane N.C."/>
            <person name="Bowers J.E."/>
            <person name="Hubner S."/>
            <person name="Bellec A."/>
            <person name="Berard A."/>
            <person name="Berges H."/>
            <person name="Blanchet N."/>
            <person name="Boniface M.C."/>
            <person name="Brunel D."/>
            <person name="Catrice O."/>
            <person name="Chaidir N."/>
            <person name="Claudel C."/>
            <person name="Donnadieu C."/>
            <person name="Faraut T."/>
            <person name="Fievet G."/>
            <person name="Helmstetter N."/>
            <person name="King M."/>
            <person name="Knapp S.J."/>
            <person name="Lai Z."/>
            <person name="Le Paslier M.C."/>
            <person name="Lippi Y."/>
            <person name="Lorenzon L."/>
            <person name="Mandel J.R."/>
            <person name="Marage G."/>
            <person name="Marchand G."/>
            <person name="Marquand E."/>
            <person name="Bret-Mestries E."/>
            <person name="Morien E."/>
            <person name="Nambeesan S."/>
            <person name="Nguyen T."/>
            <person name="Pegot-Espagnet P."/>
            <person name="Pouilly N."/>
            <person name="Raftis F."/>
            <person name="Sallet E."/>
            <person name="Schiex T."/>
            <person name="Thomas J."/>
            <person name="Vandecasteele C."/>
            <person name="Vares D."/>
            <person name="Vear F."/>
            <person name="Vautrin S."/>
            <person name="Crespi M."/>
            <person name="Mangin B."/>
            <person name="Burke J.M."/>
            <person name="Salse J."/>
            <person name="Munos S."/>
            <person name="Vincourt P."/>
            <person name="Rieseberg L.H."/>
            <person name="Langlade N.B."/>
        </authorList>
    </citation>
    <scope>NUCLEOTIDE SEQUENCE [LARGE SCALE GENOMIC DNA]</scope>
    <source>
        <strain evidence="12">cv. SF193</strain>
    </source>
</reference>
<keyword evidence="8" id="KW-0333">Golgi apparatus</keyword>
<feature type="transmembrane region" description="Helical" evidence="10">
    <location>
        <begin position="578"/>
        <end position="607"/>
    </location>
</feature>
<keyword evidence="4 10" id="KW-0812">Transmembrane</keyword>
<comment type="similarity">
    <text evidence="3 10">Belongs to the nonaspanin (TM9SF) (TC 9.A.2) family.</text>
</comment>